<dbReference type="RefSeq" id="WP_353862363.1">
    <property type="nucleotide sequence ID" value="NZ_CP088295.1"/>
</dbReference>
<sequence length="80" mass="8345">MSAVAVVRDIERPSILFGPPAAPKRATGPTLEQMMSGTWSELARRASAACPMCGGRLQARWGAGPSPVAGRCEDCGTELT</sequence>
<evidence type="ECO:0000313" key="2">
    <source>
        <dbReference type="Proteomes" id="UP001058860"/>
    </source>
</evidence>
<gene>
    <name evidence="1" type="ORF">LRS13_13895</name>
</gene>
<evidence type="ECO:0000313" key="1">
    <source>
        <dbReference type="EMBL" id="UUY01816.1"/>
    </source>
</evidence>
<keyword evidence="2" id="KW-1185">Reference proteome</keyword>
<dbReference type="EMBL" id="CP088295">
    <property type="protein sequence ID" value="UUY01816.1"/>
    <property type="molecule type" value="Genomic_DNA"/>
</dbReference>
<name>A0ABY5PAX9_9ACTN</name>
<dbReference type="Proteomes" id="UP001058860">
    <property type="component" value="Chromosome"/>
</dbReference>
<reference evidence="2" key="1">
    <citation type="submission" date="2021-11" db="EMBL/GenBank/DDBJ databases">
        <title>Cultivation dependent microbiological survey of springs from the worlds oldest radium mine currently devoted to the extraction of radon-saturated water.</title>
        <authorList>
            <person name="Kapinusova G."/>
            <person name="Smrhova T."/>
            <person name="Strejcek M."/>
            <person name="Suman J."/>
            <person name="Jani K."/>
            <person name="Pajer P."/>
            <person name="Uhlik O."/>
        </authorList>
    </citation>
    <scope>NUCLEOTIDE SEQUENCE [LARGE SCALE GENOMIC DNA]</scope>
    <source>
        <strain evidence="2">J379</strain>
    </source>
</reference>
<proteinExistence type="predicted"/>
<protein>
    <submittedName>
        <fullName evidence="1">Uncharacterized protein</fullName>
    </submittedName>
</protein>
<organism evidence="1 2">
    <name type="scientific">Svornostia abyssi</name>
    <dbReference type="NCBI Taxonomy" id="2898438"/>
    <lineage>
        <taxon>Bacteria</taxon>
        <taxon>Bacillati</taxon>
        <taxon>Actinomycetota</taxon>
        <taxon>Thermoleophilia</taxon>
        <taxon>Solirubrobacterales</taxon>
        <taxon>Baekduiaceae</taxon>
        <taxon>Svornostia</taxon>
    </lineage>
</organism>
<accession>A0ABY5PAX9</accession>